<protein>
    <submittedName>
        <fullName evidence="1">Uncharacterized protein</fullName>
    </submittedName>
</protein>
<evidence type="ECO:0000313" key="1">
    <source>
        <dbReference type="EMBL" id="RKG88420.1"/>
    </source>
</evidence>
<sequence>MEERGWAHVATCFTLSGPLKQFLEVYRLQDGQTMLPTLEELTRDPNHRDLMQACTSRQMELTQGLPYDPGAGGPGGPKVNYPRSYFLQAILTLKPDRLPRFIDTMHHVREFFFKNEWVLVSASQSLTAPIRIAHLWRFGNCNELGTLMRLLSTKTEYAALDECCTGQWQQLMYELEPAKS</sequence>
<accession>A0A3A8J9B0</accession>
<organism evidence="1 2">
    <name type="scientific">Corallococcus terminator</name>
    <dbReference type="NCBI Taxonomy" id="2316733"/>
    <lineage>
        <taxon>Bacteria</taxon>
        <taxon>Pseudomonadati</taxon>
        <taxon>Myxococcota</taxon>
        <taxon>Myxococcia</taxon>
        <taxon>Myxococcales</taxon>
        <taxon>Cystobacterineae</taxon>
        <taxon>Myxococcaceae</taxon>
        <taxon>Corallococcus</taxon>
    </lineage>
</organism>
<proteinExistence type="predicted"/>
<reference evidence="2" key="1">
    <citation type="submission" date="2018-09" db="EMBL/GenBank/DDBJ databases">
        <authorList>
            <person name="Livingstone P.G."/>
            <person name="Whitworth D.E."/>
        </authorList>
    </citation>
    <scope>NUCLEOTIDE SEQUENCE [LARGE SCALE GENOMIC DNA]</scope>
    <source>
        <strain evidence="2">CA054A</strain>
    </source>
</reference>
<evidence type="ECO:0000313" key="2">
    <source>
        <dbReference type="Proteomes" id="UP000268094"/>
    </source>
</evidence>
<name>A0A3A8J9B0_9BACT</name>
<dbReference type="Proteomes" id="UP000268094">
    <property type="component" value="Unassembled WGS sequence"/>
</dbReference>
<comment type="caution">
    <text evidence="1">The sequence shown here is derived from an EMBL/GenBank/DDBJ whole genome shotgun (WGS) entry which is preliminary data.</text>
</comment>
<dbReference type="AlphaFoldDB" id="A0A3A8J9B0"/>
<gene>
    <name evidence="1" type="ORF">D7V88_14380</name>
</gene>
<keyword evidence="2" id="KW-1185">Reference proteome</keyword>
<dbReference type="EMBL" id="RAVZ01000082">
    <property type="protein sequence ID" value="RKG88420.1"/>
    <property type="molecule type" value="Genomic_DNA"/>
</dbReference>